<keyword evidence="3" id="KW-1185">Reference proteome</keyword>
<dbReference type="Pfam" id="PF13692">
    <property type="entry name" value="Glyco_trans_1_4"/>
    <property type="match status" value="1"/>
</dbReference>
<dbReference type="OrthoDB" id="9807414at2"/>
<evidence type="ECO:0000313" key="2">
    <source>
        <dbReference type="EMBL" id="KPH73770.1"/>
    </source>
</evidence>
<proteinExistence type="predicted"/>
<dbReference type="Proteomes" id="UP000037822">
    <property type="component" value="Unassembled WGS sequence"/>
</dbReference>
<dbReference type="AlphaFoldDB" id="A0A0N1EYF4"/>
<organism evidence="2 3">
    <name type="scientific">Bosea vaviloviae</name>
    <dbReference type="NCBI Taxonomy" id="1526658"/>
    <lineage>
        <taxon>Bacteria</taxon>
        <taxon>Pseudomonadati</taxon>
        <taxon>Pseudomonadota</taxon>
        <taxon>Alphaproteobacteria</taxon>
        <taxon>Hyphomicrobiales</taxon>
        <taxon>Boseaceae</taxon>
        <taxon>Bosea</taxon>
    </lineage>
</organism>
<dbReference type="GO" id="GO:0016757">
    <property type="term" value="F:glycosyltransferase activity"/>
    <property type="evidence" value="ECO:0007669"/>
    <property type="project" value="TreeGrafter"/>
</dbReference>
<comment type="caution">
    <text evidence="2">The sequence shown here is derived from an EMBL/GenBank/DDBJ whole genome shotgun (WGS) entry which is preliminary data.</text>
</comment>
<evidence type="ECO:0000259" key="1">
    <source>
        <dbReference type="Pfam" id="PF13439"/>
    </source>
</evidence>
<protein>
    <submittedName>
        <fullName evidence="2">Group 1 glycosyl transferase</fullName>
    </submittedName>
</protein>
<dbReference type="Pfam" id="PF13439">
    <property type="entry name" value="Glyco_transf_4"/>
    <property type="match status" value="1"/>
</dbReference>
<dbReference type="PANTHER" id="PTHR45947:SF13">
    <property type="entry name" value="TRANSFERASE"/>
    <property type="match status" value="1"/>
</dbReference>
<evidence type="ECO:0000313" key="3">
    <source>
        <dbReference type="Proteomes" id="UP000037822"/>
    </source>
</evidence>
<dbReference type="PATRIC" id="fig|1526658.3.peg.4826"/>
<dbReference type="EMBL" id="LGSZ01000095">
    <property type="protein sequence ID" value="KPH73770.1"/>
    <property type="molecule type" value="Genomic_DNA"/>
</dbReference>
<dbReference type="InterPro" id="IPR028098">
    <property type="entry name" value="Glyco_trans_4-like_N"/>
</dbReference>
<dbReference type="PANTHER" id="PTHR45947">
    <property type="entry name" value="SULFOQUINOVOSYL TRANSFERASE SQD2"/>
    <property type="match status" value="1"/>
</dbReference>
<dbReference type="Gene3D" id="3.40.50.2000">
    <property type="entry name" value="Glycogen Phosphorylase B"/>
    <property type="match status" value="2"/>
</dbReference>
<accession>A0A0N1EYF4</accession>
<dbReference type="SUPFAM" id="SSF53756">
    <property type="entry name" value="UDP-Glycosyltransferase/glycogen phosphorylase"/>
    <property type="match status" value="1"/>
</dbReference>
<gene>
    <name evidence="2" type="ORF">AE618_26420</name>
</gene>
<keyword evidence="2" id="KW-0808">Transferase</keyword>
<feature type="domain" description="Glycosyltransferase subfamily 4-like N-terminal" evidence="1">
    <location>
        <begin position="16"/>
        <end position="142"/>
    </location>
</feature>
<sequence>MRILMACAAFPPFIDGGGPISAMIVAKLLQAAGHDVEVVNVADEDKHEIFDGVPVHRLRSLNIDWNYRLPRPAWKKLVWHALENFNPRAFFAMRREIRRVRPDIVLTDSIENINVATWAAARSEGVPVCHILRSTFLLCWKGSMWRNGDNCARACGSCRATSYGKKLTSRFVDAVVGETDFIIARHLDEGYFTHATSHRIPGAIAPHGSAVPRGGPRDGQPLRLGFVGVHDAIKGLDTLAAAAHRLKGQPVTFLIAGSGKSEYAAALPERFPSENTRFLGWVQPEAFFPQIDVLAVPSVFREPFGRVVIEAFVHGVPVIGARSGGIPETIEPGINGALFPPGDDGALAQQITELAQNPERIAHLSAGALEAARRYAPERIAASYEAVFAALLSGAQRGRVPQIQGATP</sequence>
<reference evidence="2 3" key="1">
    <citation type="submission" date="2015-07" db="EMBL/GenBank/DDBJ databases">
        <title>Whole genome sequencing of Bosea vaviloviae isolated from cave pool.</title>
        <authorList>
            <person name="Tan N.E.H."/>
            <person name="Lee Y.P."/>
            <person name="Gan H.M."/>
            <person name="Barton H."/>
            <person name="Savka M.A."/>
        </authorList>
    </citation>
    <scope>NUCLEOTIDE SEQUENCE [LARGE SCALE GENOMIC DNA]</scope>
    <source>
        <strain evidence="2 3">SD260</strain>
    </source>
</reference>
<dbReference type="InterPro" id="IPR050194">
    <property type="entry name" value="Glycosyltransferase_grp1"/>
</dbReference>
<name>A0A0N1EYF4_9HYPH</name>
<dbReference type="RefSeq" id="WP_054212127.1">
    <property type="nucleotide sequence ID" value="NZ_LGSZ01000095.1"/>
</dbReference>